<dbReference type="eggNOG" id="COG2201">
    <property type="taxonomic scope" value="Bacteria"/>
</dbReference>
<dbReference type="InterPro" id="IPR011006">
    <property type="entry name" value="CheY-like_superfamily"/>
</dbReference>
<dbReference type="PANTHER" id="PTHR43228">
    <property type="entry name" value="TWO-COMPONENT RESPONSE REGULATOR"/>
    <property type="match status" value="1"/>
</dbReference>
<dbReference type="SUPFAM" id="SSF52172">
    <property type="entry name" value="CheY-like"/>
    <property type="match status" value="1"/>
</dbReference>
<dbReference type="EMBL" id="CP006939">
    <property type="protein sequence ID" value="AHC15099.1"/>
    <property type="molecule type" value="Genomic_DNA"/>
</dbReference>
<name>V5WHT9_9SPIO</name>
<dbReference type="PANTHER" id="PTHR43228:SF1">
    <property type="entry name" value="TWO-COMPONENT RESPONSE REGULATOR ARR22"/>
    <property type="match status" value="1"/>
</dbReference>
<accession>V5WHT9</accession>
<keyword evidence="3" id="KW-0675">Receptor</keyword>
<feature type="modified residue" description="4-aspartylphosphate" evidence="1">
    <location>
        <position position="52"/>
    </location>
</feature>
<evidence type="ECO:0000313" key="4">
    <source>
        <dbReference type="Proteomes" id="UP000018680"/>
    </source>
</evidence>
<dbReference type="RefSeq" id="WP_024268018.1">
    <property type="nucleotide sequence ID" value="NC_023035.1"/>
</dbReference>
<gene>
    <name evidence="3" type="ORF">L21SP2_1720</name>
</gene>
<feature type="domain" description="Response regulatory" evidence="2">
    <location>
        <begin position="3"/>
        <end position="117"/>
    </location>
</feature>
<dbReference type="InterPro" id="IPR052048">
    <property type="entry name" value="ST_Response_Regulator"/>
</dbReference>
<evidence type="ECO:0000256" key="1">
    <source>
        <dbReference type="PROSITE-ProRule" id="PRU00169"/>
    </source>
</evidence>
<dbReference type="KEGG" id="slr:L21SP2_1720"/>
<dbReference type="OrthoDB" id="9790669at2"/>
<evidence type="ECO:0000259" key="2">
    <source>
        <dbReference type="PROSITE" id="PS50110"/>
    </source>
</evidence>
<organism evidence="3 4">
    <name type="scientific">Salinispira pacifica</name>
    <dbReference type="NCBI Taxonomy" id="1307761"/>
    <lineage>
        <taxon>Bacteria</taxon>
        <taxon>Pseudomonadati</taxon>
        <taxon>Spirochaetota</taxon>
        <taxon>Spirochaetia</taxon>
        <taxon>Spirochaetales</taxon>
        <taxon>Spirochaetaceae</taxon>
        <taxon>Salinispira</taxon>
    </lineage>
</organism>
<keyword evidence="1" id="KW-0597">Phosphoprotein</keyword>
<dbReference type="HOGENOM" id="CLU_000445_69_15_12"/>
<reference evidence="3 4" key="1">
    <citation type="journal article" date="2015" name="Stand. Genomic Sci.">
        <title>Complete genome sequence and description of Salinispira pacifica gen. nov., sp. nov., a novel spirochaete isolated form a hypersaline microbial mat.</title>
        <authorList>
            <person name="Ben Hania W."/>
            <person name="Joseph M."/>
            <person name="Schumann P."/>
            <person name="Bunk B."/>
            <person name="Fiebig A."/>
            <person name="Sproer C."/>
            <person name="Klenk H.P."/>
            <person name="Fardeau M.L."/>
            <person name="Spring S."/>
        </authorList>
    </citation>
    <scope>NUCLEOTIDE SEQUENCE [LARGE SCALE GENOMIC DNA]</scope>
    <source>
        <strain evidence="3 4">L21-RPul-D2</strain>
    </source>
</reference>
<dbReference type="Pfam" id="PF00072">
    <property type="entry name" value="Response_reg"/>
    <property type="match status" value="1"/>
</dbReference>
<proteinExistence type="predicted"/>
<dbReference type="GO" id="GO:0000160">
    <property type="term" value="P:phosphorelay signal transduction system"/>
    <property type="evidence" value="ECO:0007669"/>
    <property type="project" value="InterPro"/>
</dbReference>
<dbReference type="InterPro" id="IPR001789">
    <property type="entry name" value="Sig_transdc_resp-reg_receiver"/>
</dbReference>
<dbReference type="AlphaFoldDB" id="V5WHT9"/>
<dbReference type="PATRIC" id="fig|1307761.3.peg.1714"/>
<evidence type="ECO:0000313" key="3">
    <source>
        <dbReference type="EMBL" id="AHC15099.1"/>
    </source>
</evidence>
<dbReference type="Proteomes" id="UP000018680">
    <property type="component" value="Chromosome"/>
</dbReference>
<sequence length="119" mass="13397">MKTALIVDDAAVMRMRLRDILEPKYHVIGEAENGEQAVELYKNHTPDFVTLDITMPRVDGIQVLEQLLSFDQKARVIIVSAVGQKKMVFNALGIGARDFIVKPFDPNRVMIAVDRLFGI</sequence>
<dbReference type="STRING" id="1307761.L21SP2_1720"/>
<dbReference type="Gene3D" id="3.40.50.2300">
    <property type="match status" value="1"/>
</dbReference>
<keyword evidence="4" id="KW-1185">Reference proteome</keyword>
<dbReference type="SMART" id="SM00448">
    <property type="entry name" value="REC"/>
    <property type="match status" value="1"/>
</dbReference>
<dbReference type="PROSITE" id="PS50110">
    <property type="entry name" value="RESPONSE_REGULATORY"/>
    <property type="match status" value="1"/>
</dbReference>
<protein>
    <submittedName>
        <fullName evidence="3">Chemotaxis regulator-transmits chemoreceptor signals to flagelllar motor components CheY</fullName>
    </submittedName>
</protein>